<evidence type="ECO:0000256" key="3">
    <source>
        <dbReference type="SAM" id="SignalP"/>
    </source>
</evidence>
<feature type="region of interest" description="Disordered" evidence="2">
    <location>
        <begin position="263"/>
        <end position="285"/>
    </location>
</feature>
<dbReference type="RefSeq" id="WP_354016396.1">
    <property type="nucleotide sequence ID" value="NZ_JBEWTB010000002.1"/>
</dbReference>
<accession>A0ABV2SIS9</accession>
<feature type="compositionally biased region" description="Basic residues" evidence="2">
    <location>
        <begin position="405"/>
        <end position="414"/>
    </location>
</feature>
<feature type="region of interest" description="Disordered" evidence="2">
    <location>
        <begin position="1044"/>
        <end position="1079"/>
    </location>
</feature>
<evidence type="ECO:0000256" key="2">
    <source>
        <dbReference type="SAM" id="MobiDB-lite"/>
    </source>
</evidence>
<evidence type="ECO:0000256" key="1">
    <source>
        <dbReference type="ARBA" id="ARBA00023054"/>
    </source>
</evidence>
<dbReference type="Proteomes" id="UP001549366">
    <property type="component" value="Unassembled WGS sequence"/>
</dbReference>
<keyword evidence="5" id="KW-1185">Reference proteome</keyword>
<keyword evidence="3" id="KW-0732">Signal</keyword>
<name>A0ABV2SIS9_9GAMM</name>
<feature type="region of interest" description="Disordered" evidence="2">
    <location>
        <begin position="319"/>
        <end position="340"/>
    </location>
</feature>
<sequence>MVINMKCCFLLFFSAIFSSSYLSAYSPEGLEHYFGISTNGIQLQLPGSCFIHTEIKENRQYSRLVVSDGQGQNFGLDLEIHGTQQQRQHSLEIGGQIYVIPEAIPHSSLPTTYTHLANTSTTPRVPDYPHGHNFIGPQHYFYPPVTPPSISQWQATQQQEQLRLSRKNTDLSHQAQELRARNNELSSRVEGYRQQIQSDQDRIAELTKQLSEMSATLKNQEKKMDVLAKQNDGLTKRNNVYQAEQESLRQSNREVTEQAQKLTTQNDELSSRVEGYHQQTQNDQTRITELTKQLSEMSATLKKQNKKMDGLEKKNNAYQAKQKSLQQSNRQLTQQASQAVQTDLFSQPPVDHRHMESQTEATVNNHVATQMEARRMNDQSTQTTPTEPEQSNKDQEKHVPENLNKKKYRKKKKKPPETKIETDTVFQQNEEYKEGNSLPEQPARQKTAEKKTNSDNFKKEINKSKSTIRRNSKKAGETANSTQERSQISEAINSYCNEFLRDHINHDSPESIAFFLQEELEKLMSDIIERNQFTSSQEAPPPSSSSDQIEPRITEADIFRDTSAGDLFSAHITLWIELVSQFPALMHTGSPFFLRLTPVFKPPASRALESLSEEALTAKPDDKGTSILLTLMRENFKKHEAPLRRTLINYNFNFDNNPDAIPAFIWAVLAAHILNDDELIDHLLNLLPDNYTGLLEAYMSNLDTASEQHHWLIYNILFIQRLACTRQRIFLKPHMTHGVPVEPGPVNERNRQTLQLQRLINPILNRATETEGASAIDPLSRLQLISPDTALNQQWQDDCNLVSSFFSSLPENNQPDQPNQPLQNETQYSLLPALLMELRNAATPVNIEYKDSSIVRLAKNLAFNYEVFDHLFDLVSSLGREGNDVFSEEEPAPVSADDFLHELLKAINAPEIQTVLTILNEQGKKPEDITINQMARLLHLFTDSDQEIETKLKQSVYSLLKSFAFYLKKPIVFIFPSPASGTLPYGAYFFSTDPNQSQPDPISDSNHLREYIRSHSPLIVGYERFQAVNRHIWFRFTPQGQATLMPDLQPPLNSTTGSGQDPDPDDAASTSPSNRDLPPIIILQNGL</sequence>
<feature type="chain" id="PRO_5045886235" evidence="3">
    <location>
        <begin position="25"/>
        <end position="1087"/>
    </location>
</feature>
<dbReference type="EMBL" id="JBEWTB010000002">
    <property type="protein sequence ID" value="MET4757294.1"/>
    <property type="molecule type" value="Genomic_DNA"/>
</dbReference>
<dbReference type="InterPro" id="IPR051500">
    <property type="entry name" value="cTAGE_MIA/OTOR"/>
</dbReference>
<evidence type="ECO:0000313" key="5">
    <source>
        <dbReference type="Proteomes" id="UP001549366"/>
    </source>
</evidence>
<evidence type="ECO:0000313" key="4">
    <source>
        <dbReference type="EMBL" id="MET4757294.1"/>
    </source>
</evidence>
<feature type="region of interest" description="Disordered" evidence="2">
    <location>
        <begin position="375"/>
        <end position="487"/>
    </location>
</feature>
<gene>
    <name evidence="4" type="ORF">V5J35_002486</name>
</gene>
<proteinExistence type="predicted"/>
<feature type="signal peptide" evidence="3">
    <location>
        <begin position="1"/>
        <end position="24"/>
    </location>
</feature>
<keyword evidence="1" id="KW-0175">Coiled coil</keyword>
<feature type="compositionally biased region" description="Basic and acidic residues" evidence="2">
    <location>
        <begin position="446"/>
        <end position="463"/>
    </location>
</feature>
<reference evidence="4 5" key="1">
    <citation type="submission" date="2024-06" db="EMBL/GenBank/DDBJ databases">
        <title>Genomic Encyclopedia of Type Strains, Phase V (KMG-V): Genome sequencing to study the core and pangenomes of soil and plant-associated prokaryotes.</title>
        <authorList>
            <person name="Whitman W."/>
        </authorList>
    </citation>
    <scope>NUCLEOTIDE SEQUENCE [LARGE SCALE GENOMIC DNA]</scope>
    <source>
        <strain evidence="4 5">NE40</strain>
    </source>
</reference>
<dbReference type="SUPFAM" id="SSF57997">
    <property type="entry name" value="Tropomyosin"/>
    <property type="match status" value="1"/>
</dbReference>
<protein>
    <submittedName>
        <fullName evidence="4">Nuclease with TOPRIM domain</fullName>
    </submittedName>
</protein>
<dbReference type="PANTHER" id="PTHR23158:SF33">
    <property type="entry name" value="TRANSPORT AND GOLGI ORGANIZATION PROTEIN 1"/>
    <property type="match status" value="1"/>
</dbReference>
<dbReference type="PANTHER" id="PTHR23158">
    <property type="entry name" value="MELANOMA INHIBITORY ACTIVITY-RELATED"/>
    <property type="match status" value="1"/>
</dbReference>
<feature type="compositionally biased region" description="Low complexity" evidence="2">
    <location>
        <begin position="379"/>
        <end position="389"/>
    </location>
</feature>
<organism evidence="4 5">
    <name type="scientific">Endozoicomonas lisbonensis</name>
    <dbReference type="NCBI Taxonomy" id="3120522"/>
    <lineage>
        <taxon>Bacteria</taxon>
        <taxon>Pseudomonadati</taxon>
        <taxon>Pseudomonadota</taxon>
        <taxon>Gammaproteobacteria</taxon>
        <taxon>Oceanospirillales</taxon>
        <taxon>Endozoicomonadaceae</taxon>
        <taxon>Endozoicomonas</taxon>
    </lineage>
</organism>
<feature type="compositionally biased region" description="Basic and acidic residues" evidence="2">
    <location>
        <begin position="390"/>
        <end position="404"/>
    </location>
</feature>
<feature type="compositionally biased region" description="Polar residues" evidence="2">
    <location>
        <begin position="478"/>
        <end position="487"/>
    </location>
</feature>
<comment type="caution">
    <text evidence="4">The sequence shown here is derived from an EMBL/GenBank/DDBJ whole genome shotgun (WGS) entry which is preliminary data.</text>
</comment>